<feature type="domain" description="HSF-type DNA-binding" evidence="6">
    <location>
        <begin position="103"/>
        <end position="207"/>
    </location>
</feature>
<evidence type="ECO:0000256" key="5">
    <source>
        <dbReference type="SAM" id="MobiDB-lite"/>
    </source>
</evidence>
<name>A0A226NBA8_CALSU</name>
<dbReference type="PANTHER" id="PTHR10015:SF336">
    <property type="entry name" value="HEAT SHOCK TRANSCRIPTION FACTOR, Y-LINKED"/>
    <property type="match status" value="1"/>
</dbReference>
<gene>
    <name evidence="7" type="ORF">ASZ78_016309</name>
</gene>
<dbReference type="STRING" id="9009.A0A226NBA8"/>
<organism evidence="7 8">
    <name type="scientific">Callipepla squamata</name>
    <name type="common">Scaled quail</name>
    <dbReference type="NCBI Taxonomy" id="9009"/>
    <lineage>
        <taxon>Eukaryota</taxon>
        <taxon>Metazoa</taxon>
        <taxon>Chordata</taxon>
        <taxon>Craniata</taxon>
        <taxon>Vertebrata</taxon>
        <taxon>Euteleostomi</taxon>
        <taxon>Archelosauria</taxon>
        <taxon>Archosauria</taxon>
        <taxon>Dinosauria</taxon>
        <taxon>Saurischia</taxon>
        <taxon>Theropoda</taxon>
        <taxon>Coelurosauria</taxon>
        <taxon>Aves</taxon>
        <taxon>Neognathae</taxon>
        <taxon>Galloanserae</taxon>
        <taxon>Galliformes</taxon>
        <taxon>Odontophoridae</taxon>
        <taxon>Callipepla</taxon>
    </lineage>
</organism>
<dbReference type="InterPro" id="IPR000232">
    <property type="entry name" value="HSF_DNA-bd"/>
</dbReference>
<comment type="caution">
    <text evidence="7">The sequence shown here is derived from an EMBL/GenBank/DDBJ whole genome shotgun (WGS) entry which is preliminary data.</text>
</comment>
<feature type="domain" description="HSF-type DNA-binding" evidence="6">
    <location>
        <begin position="301"/>
        <end position="404"/>
    </location>
</feature>
<evidence type="ECO:0000256" key="4">
    <source>
        <dbReference type="ARBA" id="ARBA00023242"/>
    </source>
</evidence>
<keyword evidence="3" id="KW-0238">DNA-binding</keyword>
<dbReference type="Gene3D" id="1.10.10.10">
    <property type="entry name" value="Winged helix-like DNA-binding domain superfamily/Winged helix DNA-binding domain"/>
    <property type="match status" value="2"/>
</dbReference>
<feature type="region of interest" description="Disordered" evidence="5">
    <location>
        <begin position="448"/>
        <end position="496"/>
    </location>
</feature>
<evidence type="ECO:0000256" key="3">
    <source>
        <dbReference type="ARBA" id="ARBA00023125"/>
    </source>
</evidence>
<accession>A0A226NBA8</accession>
<protein>
    <recommendedName>
        <fullName evidence="6">HSF-type DNA-binding domain-containing protein</fullName>
    </recommendedName>
</protein>
<comment type="similarity">
    <text evidence="2">Belongs to the HSF family.</text>
</comment>
<dbReference type="Proteomes" id="UP000198323">
    <property type="component" value="Unassembled WGS sequence"/>
</dbReference>
<dbReference type="InterPro" id="IPR036390">
    <property type="entry name" value="WH_DNA-bd_sf"/>
</dbReference>
<keyword evidence="8" id="KW-1185">Reference proteome</keyword>
<evidence type="ECO:0000259" key="6">
    <source>
        <dbReference type="Pfam" id="PF00447"/>
    </source>
</evidence>
<keyword evidence="4" id="KW-0539">Nucleus</keyword>
<sequence length="496" mass="54111">PTLLAGERLWKATSVKVKNLIVKMETSPSETSGDSLPKTDSAVSASRARRVRGKRAARDAALGPLHEEEASQFSRGEPPAKRRAHGLSERCSAKANDLSSCSFLRNLWEVIESDHFQSIWWGDEGDFIVIEEPFFRTEVLARRGPHKLFSFESMTTFVRHLHHHGFFITEADLPSCASRARLLGEGAAFSTCSELLCYYHPNFKRTPALLKTHAVKNLIVKMETSPSETSGDSLPKTDSAVSASCARRVRGKRAARDAALGPLHEEEASQFSRGEPPAKRRAHGLSERCSAKANDLSSCSFLRNLWEVTESDRFQSIWWGDEGDFIVIEEPFFRTEVLARRGPHKLFSFESMTTFVRHLHHHGFFITEADLASCASRARLQGEGAAFSTCSELLCYYHPYFKRVPALLKTHSVSVGIGKGRSAASSLEVQPGPAASVGTELPVSIQDAAPAASPNHATSPGADGPFPLGLGADSGAAGDGAGSEYKCCSRKHSGLE</sequence>
<feature type="region of interest" description="Disordered" evidence="5">
    <location>
        <begin position="26"/>
        <end position="88"/>
    </location>
</feature>
<evidence type="ECO:0000256" key="1">
    <source>
        <dbReference type="ARBA" id="ARBA00004123"/>
    </source>
</evidence>
<evidence type="ECO:0000313" key="8">
    <source>
        <dbReference type="Proteomes" id="UP000198323"/>
    </source>
</evidence>
<dbReference type="Pfam" id="PF00447">
    <property type="entry name" value="HSF_DNA-bind"/>
    <property type="match status" value="2"/>
</dbReference>
<dbReference type="GO" id="GO:0005634">
    <property type="term" value="C:nucleus"/>
    <property type="evidence" value="ECO:0007669"/>
    <property type="project" value="UniProtKB-SubCell"/>
</dbReference>
<comment type="subcellular location">
    <subcellularLocation>
        <location evidence="1">Nucleus</location>
    </subcellularLocation>
</comment>
<dbReference type="OrthoDB" id="6418155at2759"/>
<evidence type="ECO:0000256" key="2">
    <source>
        <dbReference type="ARBA" id="ARBA00006403"/>
    </source>
</evidence>
<dbReference type="PANTHER" id="PTHR10015">
    <property type="entry name" value="HEAT SHOCK TRANSCRIPTION FACTOR"/>
    <property type="match status" value="1"/>
</dbReference>
<reference evidence="7 8" key="1">
    <citation type="submission" date="2016-07" db="EMBL/GenBank/DDBJ databases">
        <title>Disparate Historic Effective Population Sizes Predicted by Modern Levels of Genome Diversity for the Scaled Quail (Callipepla squamata) and the Northern Bobwhite (Colinus virginianus): Inferences from First and Second Generation Draft Genome Assemblies for Sympatric New World Quail.</title>
        <authorList>
            <person name="Oldeschulte D.L."/>
            <person name="Halley Y.A."/>
            <person name="Bhattarai E.K."/>
            <person name="Brashear W.A."/>
            <person name="Hill J."/>
            <person name="Metz R.P."/>
            <person name="Johnson C.D."/>
            <person name="Rollins D."/>
            <person name="Peterson M.J."/>
            <person name="Bickhart D.M."/>
            <person name="Decker J.E."/>
            <person name="Seabury C.M."/>
        </authorList>
    </citation>
    <scope>NUCLEOTIDE SEQUENCE [LARGE SCALE GENOMIC DNA]</scope>
    <source>
        <strain evidence="7 8">Texas</strain>
        <tissue evidence="7">Leg muscle</tissue>
    </source>
</reference>
<dbReference type="AlphaFoldDB" id="A0A226NBA8"/>
<dbReference type="SUPFAM" id="SSF46785">
    <property type="entry name" value="Winged helix' DNA-binding domain"/>
    <property type="match status" value="2"/>
</dbReference>
<feature type="non-terminal residue" evidence="7">
    <location>
        <position position="1"/>
    </location>
</feature>
<dbReference type="GO" id="GO:0003700">
    <property type="term" value="F:DNA-binding transcription factor activity"/>
    <property type="evidence" value="ECO:0007669"/>
    <property type="project" value="InterPro"/>
</dbReference>
<evidence type="ECO:0000313" key="7">
    <source>
        <dbReference type="EMBL" id="OXB64782.1"/>
    </source>
</evidence>
<dbReference type="GO" id="GO:0043565">
    <property type="term" value="F:sequence-specific DNA binding"/>
    <property type="evidence" value="ECO:0007669"/>
    <property type="project" value="InterPro"/>
</dbReference>
<dbReference type="InterPro" id="IPR036388">
    <property type="entry name" value="WH-like_DNA-bd_sf"/>
</dbReference>
<feature type="region of interest" description="Disordered" evidence="5">
    <location>
        <begin position="264"/>
        <end position="285"/>
    </location>
</feature>
<dbReference type="EMBL" id="MCFN01000112">
    <property type="protein sequence ID" value="OXB64782.1"/>
    <property type="molecule type" value="Genomic_DNA"/>
</dbReference>
<proteinExistence type="inferred from homology"/>